<dbReference type="Proteomes" id="UP001324427">
    <property type="component" value="Unassembled WGS sequence"/>
</dbReference>
<comment type="catalytic activity">
    <reaction evidence="4">
        <text>(6S)-5-formyl-5,6,7,8-tetrahydrofolate + ATP = (6R)-5,10-methenyltetrahydrofolate + ADP + phosphate</text>
        <dbReference type="Rhea" id="RHEA:10488"/>
        <dbReference type="ChEBI" id="CHEBI:30616"/>
        <dbReference type="ChEBI" id="CHEBI:43474"/>
        <dbReference type="ChEBI" id="CHEBI:57455"/>
        <dbReference type="ChEBI" id="CHEBI:57457"/>
        <dbReference type="ChEBI" id="CHEBI:456216"/>
        <dbReference type="EC" id="6.3.3.2"/>
    </reaction>
</comment>
<dbReference type="EC" id="6.3.3.2" evidence="5"/>
<reference evidence="6 7" key="1">
    <citation type="submission" date="2021-11" db="EMBL/GenBank/DDBJ databases">
        <title>Black yeast isolated from Biological Soil Crust.</title>
        <authorList>
            <person name="Kurbessoian T."/>
        </authorList>
    </citation>
    <scope>NUCLEOTIDE SEQUENCE [LARGE SCALE GENOMIC DNA]</scope>
    <source>
        <strain evidence="6 7">CCFEE 5522</strain>
    </source>
</reference>
<proteinExistence type="inferred from homology"/>
<evidence type="ECO:0000256" key="2">
    <source>
        <dbReference type="ARBA" id="ARBA00022741"/>
    </source>
</evidence>
<protein>
    <recommendedName>
        <fullName evidence="5">5-formyltetrahydrofolate cyclo-ligase</fullName>
        <ecNumber evidence="5">6.3.3.2</ecNumber>
    </recommendedName>
</protein>
<name>A0AAV9JFX3_9PEZI</name>
<dbReference type="InterPro" id="IPR037171">
    <property type="entry name" value="NagB/RpiA_transferase-like"/>
</dbReference>
<dbReference type="GO" id="GO:0005739">
    <property type="term" value="C:mitochondrion"/>
    <property type="evidence" value="ECO:0007669"/>
    <property type="project" value="TreeGrafter"/>
</dbReference>
<dbReference type="InterPro" id="IPR024185">
    <property type="entry name" value="FTHF_cligase-like_sf"/>
</dbReference>
<dbReference type="InterPro" id="IPR002698">
    <property type="entry name" value="FTHF_cligase"/>
</dbReference>
<keyword evidence="3" id="KW-0067">ATP-binding</keyword>
<dbReference type="PANTHER" id="PTHR23407:SF1">
    <property type="entry name" value="5-FORMYLTETRAHYDROFOLATE CYCLO-LIGASE"/>
    <property type="match status" value="1"/>
</dbReference>
<dbReference type="GO" id="GO:0030272">
    <property type="term" value="F:5-formyltetrahydrofolate cyclo-ligase activity"/>
    <property type="evidence" value="ECO:0007669"/>
    <property type="project" value="UniProtKB-EC"/>
</dbReference>
<evidence type="ECO:0000256" key="4">
    <source>
        <dbReference type="ARBA" id="ARBA00036539"/>
    </source>
</evidence>
<organism evidence="6 7">
    <name type="scientific">Oleoguttula mirabilis</name>
    <dbReference type="NCBI Taxonomy" id="1507867"/>
    <lineage>
        <taxon>Eukaryota</taxon>
        <taxon>Fungi</taxon>
        <taxon>Dikarya</taxon>
        <taxon>Ascomycota</taxon>
        <taxon>Pezizomycotina</taxon>
        <taxon>Dothideomycetes</taxon>
        <taxon>Dothideomycetidae</taxon>
        <taxon>Mycosphaerellales</taxon>
        <taxon>Teratosphaeriaceae</taxon>
        <taxon>Oleoguttula</taxon>
    </lineage>
</organism>
<evidence type="ECO:0000313" key="6">
    <source>
        <dbReference type="EMBL" id="KAK4544144.1"/>
    </source>
</evidence>
<keyword evidence="2" id="KW-0547">Nucleotide-binding</keyword>
<sequence length="254" mass="26907">MSTEARAGKKALRKDIKHRLSALSDGEVAQQSSIAQTLITSLPQYRDAKRISVYLSMPTGEARTDAIVRDALDGGKEVFVPYVYTTTALAVDADAAPKLRKGKGKVMEMLRLTSVREYEALERDSWGIPHLPADSVGGRENAIGGLGTSLAGAGLDKAGSTLSGEDGGGLDLIVVPGVAFDAEMNRMGHGAGFYDAFLTRFGADASTRKKPFLVGLCLAEQVLPPGGIRMQEWDWRVDAVAVGDGRLLALDGGT</sequence>
<dbReference type="SUPFAM" id="SSF100950">
    <property type="entry name" value="NagB/RpiA/CoA transferase-like"/>
    <property type="match status" value="1"/>
</dbReference>
<evidence type="ECO:0000256" key="1">
    <source>
        <dbReference type="ARBA" id="ARBA00010638"/>
    </source>
</evidence>
<dbReference type="Gene3D" id="3.40.50.10420">
    <property type="entry name" value="NagB/RpiA/CoA transferase-like"/>
    <property type="match status" value="1"/>
</dbReference>
<dbReference type="AlphaFoldDB" id="A0AAV9JFX3"/>
<keyword evidence="7" id="KW-1185">Reference proteome</keyword>
<dbReference type="GO" id="GO:0035999">
    <property type="term" value="P:tetrahydrofolate interconversion"/>
    <property type="evidence" value="ECO:0007669"/>
    <property type="project" value="TreeGrafter"/>
</dbReference>
<evidence type="ECO:0000256" key="5">
    <source>
        <dbReference type="ARBA" id="ARBA00038966"/>
    </source>
</evidence>
<evidence type="ECO:0000313" key="7">
    <source>
        <dbReference type="Proteomes" id="UP001324427"/>
    </source>
</evidence>
<comment type="similarity">
    <text evidence="1">Belongs to the 5-formyltetrahydrofolate cyclo-ligase family.</text>
</comment>
<dbReference type="EMBL" id="JAVFHQ010000027">
    <property type="protein sequence ID" value="KAK4544144.1"/>
    <property type="molecule type" value="Genomic_DNA"/>
</dbReference>
<comment type="caution">
    <text evidence="6">The sequence shown here is derived from an EMBL/GenBank/DDBJ whole genome shotgun (WGS) entry which is preliminary data.</text>
</comment>
<accession>A0AAV9JFX3</accession>
<dbReference type="GO" id="GO:0009396">
    <property type="term" value="P:folic acid-containing compound biosynthetic process"/>
    <property type="evidence" value="ECO:0007669"/>
    <property type="project" value="TreeGrafter"/>
</dbReference>
<dbReference type="PANTHER" id="PTHR23407">
    <property type="entry name" value="ATPASE INHIBITOR/5-FORMYLTETRAHYDROFOLATE CYCLO-LIGASE"/>
    <property type="match status" value="1"/>
</dbReference>
<evidence type="ECO:0000256" key="3">
    <source>
        <dbReference type="ARBA" id="ARBA00022840"/>
    </source>
</evidence>
<gene>
    <name evidence="6" type="ORF">LTR36_004642</name>
</gene>
<dbReference type="GO" id="GO:0005524">
    <property type="term" value="F:ATP binding"/>
    <property type="evidence" value="ECO:0007669"/>
    <property type="project" value="UniProtKB-KW"/>
</dbReference>
<dbReference type="Pfam" id="PF01812">
    <property type="entry name" value="5-FTHF_cyc-lig"/>
    <property type="match status" value="1"/>
</dbReference>